<dbReference type="InterPro" id="IPR025110">
    <property type="entry name" value="AMP-bd_C"/>
</dbReference>
<sequence>METLPDRPQQPLHEYLRAHARERGERPACIWYGHAMSWAQLDRASDAFAARLQAIGVKKGEPVVLFLNNCPQYLVAHFGIQKIGAIVCPSGPLNKEHELAYQVNDLHARVIVAAAPLLPVVRKVQSQSALAHVFVVHYADLLPEQPTLDLPAELLAERNVPRSVPEGCEDFLAVMQADAAPQPVAIDLDDVALMTYTSGTTGLPKGAMLSYGNALFKTRAAADCNGVAGDDVLLSIAPLYHIAGMLMGVNVPVLSGAASVLLHRFDPRAVLQAIARYKVSWWYSIAPMNVACMQVPDIAGFDLSSLRRNPVTSFGIAFTEPLAAQWRAHAPNCTSFEAAYGLSETHTCDTYTPHHAPRWGTQGVAVPGVRIRIVDPETQADLPAGEVGEIVLASPGSFKGYWNKPEATAATLRSGWVHTGDMGKLDADGYLTFIGRFKEMIKVSGYSVFPEEVETILIKHPAVAQAAVIAQPDAEKGEVVKAFIVRKPGAALEADALMAWARDNMASYKAPRAVSFIDALPTTGAGKVLRRLLKDKA</sequence>
<evidence type="ECO:0000313" key="4">
    <source>
        <dbReference type="Proteomes" id="UP000319722"/>
    </source>
</evidence>
<dbReference type="SUPFAM" id="SSF56801">
    <property type="entry name" value="Acetyl-CoA synthetase-like"/>
    <property type="match status" value="1"/>
</dbReference>
<dbReference type="Proteomes" id="UP000319722">
    <property type="component" value="Unassembled WGS sequence"/>
</dbReference>
<evidence type="ECO:0000259" key="1">
    <source>
        <dbReference type="Pfam" id="PF00501"/>
    </source>
</evidence>
<feature type="domain" description="AMP-binding enzyme C-terminal" evidence="2">
    <location>
        <begin position="452"/>
        <end position="527"/>
    </location>
</feature>
<comment type="caution">
    <text evidence="3">The sequence shown here is derived from an EMBL/GenBank/DDBJ whole genome shotgun (WGS) entry which is preliminary data.</text>
</comment>
<dbReference type="GO" id="GO:0016878">
    <property type="term" value="F:acid-thiol ligase activity"/>
    <property type="evidence" value="ECO:0007669"/>
    <property type="project" value="UniProtKB-ARBA"/>
</dbReference>
<reference evidence="3 4" key="1">
    <citation type="submission" date="2019-06" db="EMBL/GenBank/DDBJ databases">
        <title>Sorghum-associated microbial communities from plants grown in Nebraska, USA.</title>
        <authorList>
            <person name="Schachtman D."/>
        </authorList>
    </citation>
    <scope>NUCLEOTIDE SEQUENCE [LARGE SCALE GENOMIC DNA]</scope>
    <source>
        <strain evidence="3 4">T529</strain>
    </source>
</reference>
<dbReference type="RefSeq" id="WP_145739828.1">
    <property type="nucleotide sequence ID" value="NZ_VIVL01000001.1"/>
</dbReference>
<evidence type="ECO:0000313" key="3">
    <source>
        <dbReference type="EMBL" id="TWD91128.1"/>
    </source>
</evidence>
<dbReference type="PANTHER" id="PTHR43767">
    <property type="entry name" value="LONG-CHAIN-FATTY-ACID--COA LIGASE"/>
    <property type="match status" value="1"/>
</dbReference>
<gene>
    <name evidence="3" type="ORF">FB547_101798</name>
</gene>
<dbReference type="InterPro" id="IPR042099">
    <property type="entry name" value="ANL_N_sf"/>
</dbReference>
<dbReference type="InterPro" id="IPR020845">
    <property type="entry name" value="AMP-binding_CS"/>
</dbReference>
<feature type="domain" description="AMP-dependent synthetase/ligase" evidence="1">
    <location>
        <begin position="17"/>
        <end position="402"/>
    </location>
</feature>
<name>A0A561CJL0_9BURK</name>
<dbReference type="InterPro" id="IPR045851">
    <property type="entry name" value="AMP-bd_C_sf"/>
</dbReference>
<dbReference type="Gene3D" id="3.30.300.30">
    <property type="match status" value="1"/>
</dbReference>
<dbReference type="Pfam" id="PF00501">
    <property type="entry name" value="AMP-binding"/>
    <property type="match status" value="1"/>
</dbReference>
<dbReference type="EMBL" id="VIVL01000001">
    <property type="protein sequence ID" value="TWD91128.1"/>
    <property type="molecule type" value="Genomic_DNA"/>
</dbReference>
<organism evidence="3 4">
    <name type="scientific">Variovorax beijingensis</name>
    <dbReference type="NCBI Taxonomy" id="2496117"/>
    <lineage>
        <taxon>Bacteria</taxon>
        <taxon>Pseudomonadati</taxon>
        <taxon>Pseudomonadota</taxon>
        <taxon>Betaproteobacteria</taxon>
        <taxon>Burkholderiales</taxon>
        <taxon>Comamonadaceae</taxon>
        <taxon>Variovorax</taxon>
    </lineage>
</organism>
<proteinExistence type="predicted"/>
<dbReference type="PROSITE" id="PS00455">
    <property type="entry name" value="AMP_BINDING"/>
    <property type="match status" value="1"/>
</dbReference>
<dbReference type="Gene3D" id="3.40.50.12780">
    <property type="entry name" value="N-terminal domain of ligase-like"/>
    <property type="match status" value="1"/>
</dbReference>
<dbReference type="OrthoDB" id="9766486at2"/>
<accession>A0A561CJL0</accession>
<protein>
    <submittedName>
        <fullName evidence="3">Long-chain acyl-CoA synthetase</fullName>
    </submittedName>
</protein>
<dbReference type="InterPro" id="IPR000873">
    <property type="entry name" value="AMP-dep_synth/lig_dom"/>
</dbReference>
<evidence type="ECO:0000259" key="2">
    <source>
        <dbReference type="Pfam" id="PF13193"/>
    </source>
</evidence>
<dbReference type="InterPro" id="IPR050237">
    <property type="entry name" value="ATP-dep_AMP-bd_enzyme"/>
</dbReference>
<dbReference type="PANTHER" id="PTHR43767:SF1">
    <property type="entry name" value="NONRIBOSOMAL PEPTIDE SYNTHASE PES1 (EUROFUNG)-RELATED"/>
    <property type="match status" value="1"/>
</dbReference>
<dbReference type="AlphaFoldDB" id="A0A561CJL0"/>
<dbReference type="Pfam" id="PF13193">
    <property type="entry name" value="AMP-binding_C"/>
    <property type="match status" value="1"/>
</dbReference>